<keyword evidence="1" id="KW-0805">Transcription regulation</keyword>
<dbReference type="PROSITE" id="PS00463">
    <property type="entry name" value="ZN2_CY6_FUNGAL_1"/>
    <property type="match status" value="1"/>
</dbReference>
<dbReference type="PROSITE" id="PS50048">
    <property type="entry name" value="ZN2_CY6_FUNGAL_2"/>
    <property type="match status" value="1"/>
</dbReference>
<keyword evidence="3" id="KW-0804">Transcription</keyword>
<evidence type="ECO:0000313" key="8">
    <source>
        <dbReference type="Proteomes" id="UP001610446"/>
    </source>
</evidence>
<evidence type="ECO:0000256" key="1">
    <source>
        <dbReference type="ARBA" id="ARBA00023015"/>
    </source>
</evidence>
<feature type="domain" description="Zn(2)-C6 fungal-type" evidence="6">
    <location>
        <begin position="37"/>
        <end position="67"/>
    </location>
</feature>
<dbReference type="CDD" id="cd12148">
    <property type="entry name" value="fungal_TF_MHR"/>
    <property type="match status" value="1"/>
</dbReference>
<reference evidence="7 8" key="1">
    <citation type="submission" date="2024-07" db="EMBL/GenBank/DDBJ databases">
        <title>Section-level genome sequencing and comparative genomics of Aspergillus sections Usti and Cavernicolus.</title>
        <authorList>
            <consortium name="Lawrence Berkeley National Laboratory"/>
            <person name="Nybo J.L."/>
            <person name="Vesth T.C."/>
            <person name="Theobald S."/>
            <person name="Frisvad J.C."/>
            <person name="Larsen T.O."/>
            <person name="Kjaerboelling I."/>
            <person name="Rothschild-Mancinelli K."/>
            <person name="Lyhne E.K."/>
            <person name="Kogle M.E."/>
            <person name="Barry K."/>
            <person name="Clum A."/>
            <person name="Na H."/>
            <person name="Ledsgaard L."/>
            <person name="Lin J."/>
            <person name="Lipzen A."/>
            <person name="Kuo A."/>
            <person name="Riley R."/>
            <person name="Mondo S."/>
            <person name="Labutti K."/>
            <person name="Haridas S."/>
            <person name="Pangalinan J."/>
            <person name="Salamov A.A."/>
            <person name="Simmons B.A."/>
            <person name="Magnuson J.K."/>
            <person name="Chen J."/>
            <person name="Drula E."/>
            <person name="Henrissat B."/>
            <person name="Wiebenga A."/>
            <person name="Lubbers R.J."/>
            <person name="Gomes A.C."/>
            <person name="Makela M.R."/>
            <person name="Stajich J."/>
            <person name="Grigoriev I.V."/>
            <person name="Mortensen U.H."/>
            <person name="De Vries R.P."/>
            <person name="Baker S.E."/>
            <person name="Andersen M.R."/>
        </authorList>
    </citation>
    <scope>NUCLEOTIDE SEQUENCE [LARGE SCALE GENOMIC DNA]</scope>
    <source>
        <strain evidence="7 8">CBS 123904</strain>
    </source>
</reference>
<sequence length="589" mass="66116">MGPRRDNDSAAGDSPAAKRPRATAARSAYPRRRAIAACQLCRMRKTKCDNRRPSCGTCTLLQSQCVYQDASTDFSSFDAASLAILERVNYAIRLLEQHPSGSPGTSDSPQTRYNPHASPERSEAQLATATSPGEIISRSTEYTFLLEAQQLQANCASSRVLQWPLLRDICDPNDIDRLFFNSAHSEGRGIREEDVPLLIEDFLEHVHTKNPILDPNELRSICRRIGEDGFQWDGPSCLTLIACALGTISRPFSLESPSPQDASRFDAQDHATGESYYSAARKRIGLLDPSVIAIQCSFLVGVYEMYSMRPLRAWHSFNRACTFFQTHLLASSLGQPVEQSSETVRSRLYWSCLKSDCEMREEIALPPAELAKVEYSDAFPSPPVSVLNSSSETQTEPMETLDANSERSWYYYLSEIASRRIMNRITATLHPLNPEDWASMPVHRLQRIAEELDAQVVQWVDNLPPSFRLSSDNPADELSYFLRGRPFLYLAAHSRPQDPSLSIYAQNASICLDMIFEQVQHCFIRHRHHGSWLAARSLFTKGLLVLVAAKSQNIVMPSNWTTDEAQDLRAARLKLQHVYQLVNPGVSAL</sequence>
<feature type="region of interest" description="Disordered" evidence="5">
    <location>
        <begin position="97"/>
        <end position="132"/>
    </location>
</feature>
<dbReference type="Proteomes" id="UP001610446">
    <property type="component" value="Unassembled WGS sequence"/>
</dbReference>
<feature type="region of interest" description="Disordered" evidence="5">
    <location>
        <begin position="1"/>
        <end position="28"/>
    </location>
</feature>
<accession>A0ABR4KH00</accession>
<dbReference type="Pfam" id="PF00172">
    <property type="entry name" value="Zn_clus"/>
    <property type="match status" value="1"/>
</dbReference>
<dbReference type="SMART" id="SM00066">
    <property type="entry name" value="GAL4"/>
    <property type="match status" value="1"/>
</dbReference>
<name>A0ABR4KH00_9EURO</name>
<evidence type="ECO:0000313" key="7">
    <source>
        <dbReference type="EMBL" id="KAL2851501.1"/>
    </source>
</evidence>
<gene>
    <name evidence="7" type="ORF">BJY01DRAFT_260808</name>
</gene>
<keyword evidence="2" id="KW-0238">DNA-binding</keyword>
<dbReference type="Gene3D" id="4.10.240.10">
    <property type="entry name" value="Zn(2)-C6 fungal-type DNA-binding domain"/>
    <property type="match status" value="1"/>
</dbReference>
<evidence type="ECO:0000256" key="4">
    <source>
        <dbReference type="ARBA" id="ARBA00023242"/>
    </source>
</evidence>
<dbReference type="InterPro" id="IPR001138">
    <property type="entry name" value="Zn2Cys6_DnaBD"/>
</dbReference>
<evidence type="ECO:0000256" key="3">
    <source>
        <dbReference type="ARBA" id="ARBA00023163"/>
    </source>
</evidence>
<evidence type="ECO:0000256" key="5">
    <source>
        <dbReference type="SAM" id="MobiDB-lite"/>
    </source>
</evidence>
<dbReference type="CDD" id="cd00067">
    <property type="entry name" value="GAL4"/>
    <property type="match status" value="1"/>
</dbReference>
<dbReference type="PANTHER" id="PTHR47785">
    <property type="entry name" value="ZN(II)2CYS6 TRANSCRIPTION FACTOR (EUROFUNG)-RELATED-RELATED"/>
    <property type="match status" value="1"/>
</dbReference>
<evidence type="ECO:0000256" key="2">
    <source>
        <dbReference type="ARBA" id="ARBA00023125"/>
    </source>
</evidence>
<keyword evidence="4" id="KW-0539">Nucleus</keyword>
<dbReference type="EMBL" id="JBFXLU010000030">
    <property type="protein sequence ID" value="KAL2851501.1"/>
    <property type="molecule type" value="Genomic_DNA"/>
</dbReference>
<proteinExistence type="predicted"/>
<comment type="caution">
    <text evidence="7">The sequence shown here is derived from an EMBL/GenBank/DDBJ whole genome shotgun (WGS) entry which is preliminary data.</text>
</comment>
<keyword evidence="8" id="KW-1185">Reference proteome</keyword>
<organism evidence="7 8">
    <name type="scientific">Aspergillus pseudoustus</name>
    <dbReference type="NCBI Taxonomy" id="1810923"/>
    <lineage>
        <taxon>Eukaryota</taxon>
        <taxon>Fungi</taxon>
        <taxon>Dikarya</taxon>
        <taxon>Ascomycota</taxon>
        <taxon>Pezizomycotina</taxon>
        <taxon>Eurotiomycetes</taxon>
        <taxon>Eurotiomycetidae</taxon>
        <taxon>Eurotiales</taxon>
        <taxon>Aspergillaceae</taxon>
        <taxon>Aspergillus</taxon>
        <taxon>Aspergillus subgen. Nidulantes</taxon>
    </lineage>
</organism>
<feature type="compositionally biased region" description="Low complexity" evidence="5">
    <location>
        <begin position="14"/>
        <end position="28"/>
    </location>
</feature>
<dbReference type="SUPFAM" id="SSF57701">
    <property type="entry name" value="Zn2/Cys6 DNA-binding domain"/>
    <property type="match status" value="1"/>
</dbReference>
<protein>
    <recommendedName>
        <fullName evidence="6">Zn(2)-C6 fungal-type domain-containing protein</fullName>
    </recommendedName>
</protein>
<evidence type="ECO:0000259" key="6">
    <source>
        <dbReference type="PROSITE" id="PS50048"/>
    </source>
</evidence>
<feature type="compositionally biased region" description="Polar residues" evidence="5">
    <location>
        <begin position="99"/>
        <end position="113"/>
    </location>
</feature>
<dbReference type="InterPro" id="IPR036864">
    <property type="entry name" value="Zn2-C6_fun-type_DNA-bd_sf"/>
</dbReference>
<dbReference type="PANTHER" id="PTHR47785:SF5">
    <property type="entry name" value="ZN(II)2CYS6 TRANSCRIPTION FACTOR (EUROFUNG)"/>
    <property type="match status" value="1"/>
</dbReference>
<dbReference type="InterPro" id="IPR053181">
    <property type="entry name" value="EcdB-like_regulator"/>
</dbReference>